<comment type="caution">
    <text evidence="3">The sequence shown here is derived from an EMBL/GenBank/DDBJ whole genome shotgun (WGS) entry which is preliminary data.</text>
</comment>
<sequence length="423" mass="47160">MESEEIETTVCVVGAGPAGAMLALLLARAGIEVVLLEKHADFLRDFRGDTVHPSTLEVLDELGLYERFRALPQRKVEKFEFVQDGVSFHPIDFHTLELRFPYVVFVPQWDFLNLITADAVRYPGFRLMMRAGASGVVWRDDRVVGVRCDTPDGPRTVRAALVVAADGRNSAVRRSAGLVPRDLGIPMDVMAFRISRRDTDPDEGLSTRIGNGRFFCVINRNTYWQISYEAGKGAFDRLRREGIDRFRRDLGEMVPFLGDRTGEVGGLDDLHLLEVRVNRLRKWHAPGLLCIGDAAHEMSPAGGFGVNLAVQDAVASANCLVGALLENQRSGRPLDTRALAAVRRGRWLPTVLTQEFQRLLQRLNVERVGRGDGTLLGPHPSTLFERLPFLRKVLTRVVGVGFRPEHVRIPLTASPRDVVNRAD</sequence>
<accession>A0ABP9QFZ6</accession>
<dbReference type="InterPro" id="IPR036188">
    <property type="entry name" value="FAD/NAD-bd_sf"/>
</dbReference>
<dbReference type="Pfam" id="PF01494">
    <property type="entry name" value="FAD_binding_3"/>
    <property type="match status" value="1"/>
</dbReference>
<evidence type="ECO:0000259" key="2">
    <source>
        <dbReference type="Pfam" id="PF01494"/>
    </source>
</evidence>
<gene>
    <name evidence="3" type="ORF">GCM10023321_45120</name>
</gene>
<dbReference type="Proteomes" id="UP001428817">
    <property type="component" value="Unassembled WGS sequence"/>
</dbReference>
<dbReference type="PRINTS" id="PR00420">
    <property type="entry name" value="RNGMNOXGNASE"/>
</dbReference>
<dbReference type="Gene3D" id="3.50.50.60">
    <property type="entry name" value="FAD/NAD(P)-binding domain"/>
    <property type="match status" value="2"/>
</dbReference>
<feature type="domain" description="FAD-binding" evidence="2">
    <location>
        <begin position="7"/>
        <end position="335"/>
    </location>
</feature>
<reference evidence="4" key="1">
    <citation type="journal article" date="2019" name="Int. J. Syst. Evol. Microbiol.">
        <title>The Global Catalogue of Microorganisms (GCM) 10K type strain sequencing project: providing services to taxonomists for standard genome sequencing and annotation.</title>
        <authorList>
            <consortium name="The Broad Institute Genomics Platform"/>
            <consortium name="The Broad Institute Genome Sequencing Center for Infectious Disease"/>
            <person name="Wu L."/>
            <person name="Ma J."/>
        </authorList>
    </citation>
    <scope>NUCLEOTIDE SEQUENCE [LARGE SCALE GENOMIC DNA]</scope>
    <source>
        <strain evidence="4">JCM 18303</strain>
    </source>
</reference>
<dbReference type="PANTHER" id="PTHR43476">
    <property type="entry name" value="3-(3-HYDROXY-PHENYL)PROPIONATE/3-HYDROXYCINNAMIC ACID HYDROXYLASE"/>
    <property type="match status" value="1"/>
</dbReference>
<dbReference type="RefSeq" id="WP_185066003.1">
    <property type="nucleotide sequence ID" value="NZ_BAABJP010000023.1"/>
</dbReference>
<proteinExistence type="predicted"/>
<organism evidence="3 4">
    <name type="scientific">Pseudonocardia eucalypti</name>
    <dbReference type="NCBI Taxonomy" id="648755"/>
    <lineage>
        <taxon>Bacteria</taxon>
        <taxon>Bacillati</taxon>
        <taxon>Actinomycetota</taxon>
        <taxon>Actinomycetes</taxon>
        <taxon>Pseudonocardiales</taxon>
        <taxon>Pseudonocardiaceae</taxon>
        <taxon>Pseudonocardia</taxon>
    </lineage>
</organism>
<keyword evidence="1" id="KW-0560">Oxidoreductase</keyword>
<dbReference type="InterPro" id="IPR002938">
    <property type="entry name" value="FAD-bd"/>
</dbReference>
<protein>
    <submittedName>
        <fullName evidence="3">FAD-dependent oxidoreductase</fullName>
    </submittedName>
</protein>
<keyword evidence="4" id="KW-1185">Reference proteome</keyword>
<dbReference type="SUPFAM" id="SSF51905">
    <property type="entry name" value="FAD/NAD(P)-binding domain"/>
    <property type="match status" value="1"/>
</dbReference>
<evidence type="ECO:0000313" key="3">
    <source>
        <dbReference type="EMBL" id="GAA5161223.1"/>
    </source>
</evidence>
<evidence type="ECO:0000313" key="4">
    <source>
        <dbReference type="Proteomes" id="UP001428817"/>
    </source>
</evidence>
<dbReference type="EMBL" id="BAABJP010000023">
    <property type="protein sequence ID" value="GAA5161223.1"/>
    <property type="molecule type" value="Genomic_DNA"/>
</dbReference>
<evidence type="ECO:0000256" key="1">
    <source>
        <dbReference type="ARBA" id="ARBA00023002"/>
    </source>
</evidence>
<name>A0ABP9QFZ6_9PSEU</name>
<dbReference type="InterPro" id="IPR050631">
    <property type="entry name" value="PheA/TfdB_FAD_monoxygenase"/>
</dbReference>
<dbReference type="NCBIfam" id="NF004834">
    <property type="entry name" value="PRK06185.1-3"/>
    <property type="match status" value="1"/>
</dbReference>
<dbReference type="PANTHER" id="PTHR43476:SF5">
    <property type="entry name" value="FAD-DEPENDENT MONOOXYGENASE"/>
    <property type="match status" value="1"/>
</dbReference>